<accession>A0ABR7CIJ5</accession>
<dbReference type="EMBL" id="JACOOK010000001">
    <property type="protein sequence ID" value="MBC5615417.1"/>
    <property type="molecule type" value="Genomic_DNA"/>
</dbReference>
<evidence type="ECO:0000313" key="5">
    <source>
        <dbReference type="EMBL" id="MBC5615417.1"/>
    </source>
</evidence>
<organism evidence="5 6">
    <name type="scientific">Alistipes hominis</name>
    <dbReference type="NCBI Taxonomy" id="2763015"/>
    <lineage>
        <taxon>Bacteria</taxon>
        <taxon>Pseudomonadati</taxon>
        <taxon>Bacteroidota</taxon>
        <taxon>Bacteroidia</taxon>
        <taxon>Bacteroidales</taxon>
        <taxon>Rikenellaceae</taxon>
        <taxon>Alistipes</taxon>
    </lineage>
</organism>
<gene>
    <name evidence="5" type="ORF">H8S08_00075</name>
</gene>
<dbReference type="RefSeq" id="WP_118656553.1">
    <property type="nucleotide sequence ID" value="NZ_JACOOK010000001.1"/>
</dbReference>
<reference evidence="5 6" key="1">
    <citation type="submission" date="2020-08" db="EMBL/GenBank/DDBJ databases">
        <title>Genome public.</title>
        <authorList>
            <person name="Liu C."/>
            <person name="Sun Q."/>
        </authorList>
    </citation>
    <scope>NUCLEOTIDE SEQUENCE [LARGE SCALE GENOMIC DNA]</scope>
    <source>
        <strain evidence="5 6">New-7</strain>
    </source>
</reference>
<dbReference type="Proteomes" id="UP000636891">
    <property type="component" value="Unassembled WGS sequence"/>
</dbReference>
<protein>
    <submittedName>
        <fullName evidence="5">Helix-turn-helix transcriptional regulator</fullName>
    </submittedName>
</protein>
<dbReference type="InterPro" id="IPR018060">
    <property type="entry name" value="HTH_AraC"/>
</dbReference>
<comment type="caution">
    <text evidence="5">The sequence shown here is derived from an EMBL/GenBank/DDBJ whole genome shotgun (WGS) entry which is preliminary data.</text>
</comment>
<evidence type="ECO:0000256" key="3">
    <source>
        <dbReference type="ARBA" id="ARBA00023163"/>
    </source>
</evidence>
<evidence type="ECO:0000259" key="4">
    <source>
        <dbReference type="PROSITE" id="PS01124"/>
    </source>
</evidence>
<keyword evidence="3" id="KW-0804">Transcription</keyword>
<dbReference type="SUPFAM" id="SSF46689">
    <property type="entry name" value="Homeodomain-like"/>
    <property type="match status" value="1"/>
</dbReference>
<dbReference type="SMART" id="SM00342">
    <property type="entry name" value="HTH_ARAC"/>
    <property type="match status" value="1"/>
</dbReference>
<dbReference type="PANTHER" id="PTHR43280">
    <property type="entry name" value="ARAC-FAMILY TRANSCRIPTIONAL REGULATOR"/>
    <property type="match status" value="1"/>
</dbReference>
<dbReference type="InterPro" id="IPR009057">
    <property type="entry name" value="Homeodomain-like_sf"/>
</dbReference>
<keyword evidence="2" id="KW-0238">DNA-binding</keyword>
<feature type="domain" description="HTH araC/xylS-type" evidence="4">
    <location>
        <begin position="191"/>
        <end position="276"/>
    </location>
</feature>
<keyword evidence="6" id="KW-1185">Reference proteome</keyword>
<evidence type="ECO:0000256" key="1">
    <source>
        <dbReference type="ARBA" id="ARBA00023015"/>
    </source>
</evidence>
<evidence type="ECO:0000256" key="2">
    <source>
        <dbReference type="ARBA" id="ARBA00023125"/>
    </source>
</evidence>
<keyword evidence="1" id="KW-0805">Transcription regulation</keyword>
<dbReference type="PROSITE" id="PS01124">
    <property type="entry name" value="HTH_ARAC_FAMILY_2"/>
    <property type="match status" value="1"/>
</dbReference>
<evidence type="ECO:0000313" key="6">
    <source>
        <dbReference type="Proteomes" id="UP000636891"/>
    </source>
</evidence>
<name>A0ABR7CIJ5_9BACT</name>
<dbReference type="Gene3D" id="1.10.10.60">
    <property type="entry name" value="Homeodomain-like"/>
    <property type="match status" value="1"/>
</dbReference>
<dbReference type="Pfam" id="PF12833">
    <property type="entry name" value="HTH_18"/>
    <property type="match status" value="1"/>
</dbReference>
<proteinExistence type="predicted"/>
<sequence>MSDLQFPGLYIGEAADLRPALPSLVRCGYYALVMAADVSESGTKYGRQYYDYNCGTLICRHPDAAYAGLPAFCLWAVAFHPDLFEGCVQEKRAEEYTFFSYAPAEALHVSCEERRILTSCFDDLRRELRHGADRYTRAILTRHIIRLLDYTTRFYERQFITRNTANEALVWEYEAFADRYLTDGKWAIRGPLTAARCAERLRLSEAYFEDLLEQELGHTHHCHMQLRRIEIAKRKLRLSQEPLCQIVRELGFPSVQYFGFLFKKMTGLSPGEYKRIN</sequence>
<dbReference type="PANTHER" id="PTHR43280:SF32">
    <property type="entry name" value="TRANSCRIPTIONAL REGULATORY PROTEIN"/>
    <property type="match status" value="1"/>
</dbReference>